<dbReference type="InterPro" id="IPR039426">
    <property type="entry name" value="TonB-dep_rcpt-like"/>
</dbReference>
<dbReference type="PROSITE" id="PS52016">
    <property type="entry name" value="TONB_DEPENDENT_REC_3"/>
    <property type="match status" value="1"/>
</dbReference>
<feature type="signal peptide" evidence="8">
    <location>
        <begin position="1"/>
        <end position="26"/>
    </location>
</feature>
<organism evidence="10 11">
    <name type="scientific">Butyricimonas hominis</name>
    <dbReference type="NCBI Taxonomy" id="2763032"/>
    <lineage>
        <taxon>Bacteria</taxon>
        <taxon>Pseudomonadati</taxon>
        <taxon>Bacteroidota</taxon>
        <taxon>Bacteroidia</taxon>
        <taxon>Bacteroidales</taxon>
        <taxon>Odoribacteraceae</taxon>
        <taxon>Butyricimonas</taxon>
    </lineage>
</organism>
<dbReference type="EMBL" id="JACOOH010000003">
    <property type="protein sequence ID" value="MBC5621229.1"/>
    <property type="molecule type" value="Genomic_DNA"/>
</dbReference>
<dbReference type="Gene3D" id="2.170.130.10">
    <property type="entry name" value="TonB-dependent receptor, plug domain"/>
    <property type="match status" value="1"/>
</dbReference>
<feature type="chain" id="PRO_5045520370" evidence="8">
    <location>
        <begin position="27"/>
        <end position="1202"/>
    </location>
</feature>
<evidence type="ECO:0000256" key="6">
    <source>
        <dbReference type="ARBA" id="ARBA00023237"/>
    </source>
</evidence>
<keyword evidence="4 7" id="KW-0812">Transmembrane</keyword>
<dbReference type="NCBIfam" id="TIGR04056">
    <property type="entry name" value="OMP_RagA_SusC"/>
    <property type="match status" value="1"/>
</dbReference>
<evidence type="ECO:0000259" key="9">
    <source>
        <dbReference type="Pfam" id="PF07715"/>
    </source>
</evidence>
<protein>
    <submittedName>
        <fullName evidence="10">SusC/RagA family TonB-linked outer membrane protein</fullName>
    </submittedName>
</protein>
<dbReference type="Proteomes" id="UP000646484">
    <property type="component" value="Unassembled WGS sequence"/>
</dbReference>
<gene>
    <name evidence="10" type="ORF">H8S64_08970</name>
</gene>
<name>A0ABR7D066_9BACT</name>
<evidence type="ECO:0000256" key="4">
    <source>
        <dbReference type="ARBA" id="ARBA00022692"/>
    </source>
</evidence>
<dbReference type="Gene3D" id="2.60.40.1120">
    <property type="entry name" value="Carboxypeptidase-like, regulatory domain"/>
    <property type="match status" value="1"/>
</dbReference>
<evidence type="ECO:0000313" key="10">
    <source>
        <dbReference type="EMBL" id="MBC5621229.1"/>
    </source>
</evidence>
<evidence type="ECO:0000256" key="5">
    <source>
        <dbReference type="ARBA" id="ARBA00023136"/>
    </source>
</evidence>
<dbReference type="InterPro" id="IPR023996">
    <property type="entry name" value="TonB-dep_OMP_SusC/RagA"/>
</dbReference>
<dbReference type="SUPFAM" id="SSF56935">
    <property type="entry name" value="Porins"/>
    <property type="match status" value="1"/>
</dbReference>
<keyword evidence="6 7" id="KW-0998">Cell outer membrane</keyword>
<proteinExistence type="inferred from homology"/>
<feature type="domain" description="TonB-dependent receptor plug" evidence="9">
    <location>
        <begin position="210"/>
        <end position="337"/>
    </location>
</feature>
<keyword evidence="11" id="KW-1185">Reference proteome</keyword>
<dbReference type="Pfam" id="PF07715">
    <property type="entry name" value="Plug"/>
    <property type="match status" value="1"/>
</dbReference>
<keyword evidence="8" id="KW-0732">Signal</keyword>
<dbReference type="Pfam" id="PF13715">
    <property type="entry name" value="CarbopepD_reg_2"/>
    <property type="match status" value="1"/>
</dbReference>
<dbReference type="NCBIfam" id="TIGR04057">
    <property type="entry name" value="SusC_RagA_signa"/>
    <property type="match status" value="1"/>
</dbReference>
<evidence type="ECO:0000256" key="8">
    <source>
        <dbReference type="SAM" id="SignalP"/>
    </source>
</evidence>
<accession>A0ABR7D066</accession>
<evidence type="ECO:0000313" key="11">
    <source>
        <dbReference type="Proteomes" id="UP000646484"/>
    </source>
</evidence>
<evidence type="ECO:0000256" key="3">
    <source>
        <dbReference type="ARBA" id="ARBA00022452"/>
    </source>
</evidence>
<dbReference type="InterPro" id="IPR037066">
    <property type="entry name" value="Plug_dom_sf"/>
</dbReference>
<dbReference type="InterPro" id="IPR023997">
    <property type="entry name" value="TonB-dep_OMP_SusC/RagA_CS"/>
</dbReference>
<dbReference type="InterPro" id="IPR012910">
    <property type="entry name" value="Plug_dom"/>
</dbReference>
<keyword evidence="3 7" id="KW-1134">Transmembrane beta strand</keyword>
<evidence type="ECO:0000256" key="1">
    <source>
        <dbReference type="ARBA" id="ARBA00004571"/>
    </source>
</evidence>
<sequence length="1202" mass="136417">MYQKKMWCIMRLACILILAFNLSVAAAAFSQSKVSLELKDATMEEFIAAMKEQTGTQFLYNSSLLKVSELITVNVKDEDFRAVLDKVLSPLRLTYNVVNDVVVIKRLPYVAPDKTWKLKGKVTDQAGEALPGVTVRLKGTTIGISTDIDGAFTMEMKKDVDTLVVSFIGMKTQFVPVKREKTEYVIKLEEDVQEMDEVVVVSTGYQDIDRRRLTSAVTTLKMDDIKVAGIASIDKMLEGHVPGMIFMQNSGQAGAAARVRIRGTSTVLGNQEPLWVLDGVVLADPVNVDPSQLNDLDFVNLLGNAISGLNPDDIEQIDVLKDAAATAIYGTRAANGVIVITTKKGKVGPPSVTYSISGTLNRRPYYSDREINLMNSQERIDVSREMFHRGMEFKNVSNWVGYEAAYLDYKAGILSFDQFQEKANYYERVNTDWFDILCENSFSNKHTLSVTGGSPNIRYYASVGYNDERGVIKKEKNQTYTANLKLNGNFEKVDFQFGIIGNVNERRYTPTSVTQYAYEMSRAIPAYNPDGSRWFYMRGSTRDLSYPFNIENEMETTYQTMNTHSVTFTGNLKYRVLPYLNVEGTASYTFGRNTQETVYEEDSWYVAKLRKKGSDDTSSECPLGGELKESSTDSRNWLVRLQFNYNQMFKDIHQLNVALGGEMSSKRYNSYAATHRGYYPERGKTFASIDGTFLYKYGQYRDWMAKNKPSISETLTNLTSAYLAITYTYDNRYTLNFNTRIDGSNQFGSRSNEKLLPIWSISGRWDVKEDLLKNSNAVNRLALKFSYGHQGNMLDNQTSKMIIEKGDLNSWYNEFSSTIKYYPNPDLKWELTSSYNIDLEFSLWKDKISGSIGYYYKHTKDAFLSKSVSEINGVSSYVVNKGEISNQGVEVSLSFTPINQKVDASGKRGFVWRFDPQIGQVVNSLISKAINNKDRTVQDKIKFSDYLRGSVELKGKPLQTFYSYRFKGLSSVDGRPIFYGTEEEQADALYEKYCNMTDEEVWDAVLVESGTRVPTLQGGINNYFGYRQFGLSMNFAYSFGNKVRLLKLCEENNITPYPERNMRKEFVNRWQRPGDENKTNIPGVKVSEALTLPWWGQSKYTSNGKMTKFADNDIYAMYDLSDLRVVSGNYLKLQSVTFRYNVHDKFCKKLGINSAYLSLTGTNLFTITNKKLKGQDVTQSGAAPTINMSLRPNYSFTLNVTF</sequence>
<comment type="subcellular location">
    <subcellularLocation>
        <location evidence="1 7">Cell outer membrane</location>
        <topology evidence="1 7">Multi-pass membrane protein</topology>
    </subcellularLocation>
</comment>
<evidence type="ECO:0000256" key="7">
    <source>
        <dbReference type="PROSITE-ProRule" id="PRU01360"/>
    </source>
</evidence>
<keyword evidence="5 7" id="KW-0472">Membrane</keyword>
<dbReference type="InterPro" id="IPR036942">
    <property type="entry name" value="Beta-barrel_TonB_sf"/>
</dbReference>
<evidence type="ECO:0000256" key="2">
    <source>
        <dbReference type="ARBA" id="ARBA00022448"/>
    </source>
</evidence>
<reference evidence="10 11" key="1">
    <citation type="submission" date="2020-08" db="EMBL/GenBank/DDBJ databases">
        <title>Genome public.</title>
        <authorList>
            <person name="Liu C."/>
            <person name="Sun Q."/>
        </authorList>
    </citation>
    <scope>NUCLEOTIDE SEQUENCE [LARGE SCALE GENOMIC DNA]</scope>
    <source>
        <strain evidence="10 11">NSJ-56</strain>
    </source>
</reference>
<comment type="caution">
    <text evidence="10">The sequence shown here is derived from an EMBL/GenBank/DDBJ whole genome shotgun (WGS) entry which is preliminary data.</text>
</comment>
<keyword evidence="2 7" id="KW-0813">Transport</keyword>
<dbReference type="Gene3D" id="2.40.170.20">
    <property type="entry name" value="TonB-dependent receptor, beta-barrel domain"/>
    <property type="match status" value="1"/>
</dbReference>
<dbReference type="InterPro" id="IPR008969">
    <property type="entry name" value="CarboxyPept-like_regulatory"/>
</dbReference>
<comment type="similarity">
    <text evidence="7">Belongs to the TonB-dependent receptor family.</text>
</comment>
<dbReference type="SUPFAM" id="SSF49464">
    <property type="entry name" value="Carboxypeptidase regulatory domain-like"/>
    <property type="match status" value="1"/>
</dbReference>